<evidence type="ECO:0000259" key="2">
    <source>
        <dbReference type="PROSITE" id="PS50004"/>
    </source>
</evidence>
<feature type="compositionally biased region" description="Basic and acidic residues" evidence="1">
    <location>
        <begin position="276"/>
        <end position="287"/>
    </location>
</feature>
<dbReference type="GO" id="GO:0005509">
    <property type="term" value="F:calcium ion binding"/>
    <property type="evidence" value="ECO:0007669"/>
    <property type="project" value="TreeGrafter"/>
</dbReference>
<dbReference type="AlphaFoldDB" id="A0A068YAY1"/>
<reference evidence="3" key="1">
    <citation type="journal article" date="2013" name="Nature">
        <title>The genomes of four tapeworm species reveal adaptations to parasitism.</title>
        <authorList>
            <person name="Tsai I.J."/>
            <person name="Zarowiecki M."/>
            <person name="Holroyd N."/>
            <person name="Garciarrubio A."/>
            <person name="Sanchez-Flores A."/>
            <person name="Brooks K.L."/>
            <person name="Tracey A."/>
            <person name="Bobes R.J."/>
            <person name="Fragoso G."/>
            <person name="Sciutto E."/>
            <person name="Aslett M."/>
            <person name="Beasley H."/>
            <person name="Bennett H.M."/>
            <person name="Cai J."/>
            <person name="Camicia F."/>
            <person name="Clark R."/>
            <person name="Cucher M."/>
            <person name="De Silva N."/>
            <person name="Day T.A."/>
            <person name="Deplazes P."/>
            <person name="Estrada K."/>
            <person name="Fernandez C."/>
            <person name="Holland P.W."/>
            <person name="Hou J."/>
            <person name="Hu S."/>
            <person name="Huckvale T."/>
            <person name="Hung S.S."/>
            <person name="Kamenetzky L."/>
            <person name="Keane J.A."/>
            <person name="Kiss F."/>
            <person name="Koziol U."/>
            <person name="Lambert O."/>
            <person name="Liu K."/>
            <person name="Luo X."/>
            <person name="Luo Y."/>
            <person name="Macchiaroli N."/>
            <person name="Nichol S."/>
            <person name="Paps J."/>
            <person name="Parkinson J."/>
            <person name="Pouchkina-Stantcheva N."/>
            <person name="Riddiford N."/>
            <person name="Rosenzvit M."/>
            <person name="Salinas G."/>
            <person name="Wasmuth J.D."/>
            <person name="Zamanian M."/>
            <person name="Zheng Y."/>
            <person name="Cai X."/>
            <person name="Soberon X."/>
            <person name="Olson P.D."/>
            <person name="Laclette J.P."/>
            <person name="Brehm K."/>
            <person name="Berriman M."/>
            <person name="Garciarrubio A."/>
            <person name="Bobes R.J."/>
            <person name="Fragoso G."/>
            <person name="Sanchez-Flores A."/>
            <person name="Estrada K."/>
            <person name="Cevallos M.A."/>
            <person name="Morett E."/>
            <person name="Gonzalez V."/>
            <person name="Portillo T."/>
            <person name="Ochoa-Leyva A."/>
            <person name="Jose M.V."/>
            <person name="Sciutto E."/>
            <person name="Landa A."/>
            <person name="Jimenez L."/>
            <person name="Valdes V."/>
            <person name="Carrero J.C."/>
            <person name="Larralde C."/>
            <person name="Morales-Montor J."/>
            <person name="Limon-Lason J."/>
            <person name="Soberon X."/>
            <person name="Laclette J.P."/>
        </authorList>
    </citation>
    <scope>NUCLEOTIDE SEQUENCE [LARGE SCALE GENOMIC DNA]</scope>
</reference>
<dbReference type="GO" id="GO:0010828">
    <property type="term" value="P:positive regulation of D-glucose transmembrane transport"/>
    <property type="evidence" value="ECO:0007669"/>
    <property type="project" value="TreeGrafter"/>
</dbReference>
<dbReference type="STRING" id="6211.A0A068YAY1"/>
<dbReference type="SUPFAM" id="SSF117782">
    <property type="entry name" value="YbjQ-like"/>
    <property type="match status" value="1"/>
</dbReference>
<dbReference type="CDD" id="cd08688">
    <property type="entry name" value="C2_KIAA0528-like"/>
    <property type="match status" value="1"/>
</dbReference>
<dbReference type="InterPro" id="IPR037785">
    <property type="entry name" value="C2_C2CD5"/>
</dbReference>
<dbReference type="OrthoDB" id="419768at2759"/>
<sequence length="1080" mass="119375">MKFCLFSFKQGLYSEMPAAVKVKVLAARNLPVMDRTSFLTDAFVEVRLGNTMFKTEVIRRTLNPEWNSDWFCFELNEEALLEEALQVRVLDHDTYSAHDAIGRVYVDLTPLLQTEQKRTLNGWFPLYDTMHGIRGEINLAVRVDLFSDACRQRFSSLGVRFFFSSSIPSGYRVISLIGFVRELVMNDDPEHQWIEKIRTSRASNEARQSLFSQLAGELQSKLSRKVLSLGGNAVIGYRLHFDLEGDTGIVARAIGTAVRLQRSPTNSQLRMSLLRKNSEKGDSEVETKVPVQDDSDAKPYVNPPIGGYALSSPKPLNDAEFPFLTISHPPRGLIRHFGSVIVARSVKLLDKNATETVNSRAAWWLELRMEALTRMYNVGCDALVGYREECTIYEDICVLSVSATAVTLNQLWTHFFDVPGPSSFRLSKLSSLRQDSPSRVADIIQNERDHVTDIPSGLPVSPNPKGVADSSYWTFSNYDCSVCHIPSLNQALPPNKSMRCRVCRVAFVPEFLLSTTDFPPELSVVGRPSFIQVGLSRSKKVEKGESAAREISELRGMNAIFGLSLQLAIGEDLVAVLATGTGVCIPALPSAQLPKVCLVSKNLSTLHTDLLRNLRTFNDRCCVLFGIPKEAHGSLQIERENGHSGPFDLLEGGVKAGKEEEVVVSTAVTKGSGIIVPDDSVTNEKDHSEHASTYFVDAREPEPEELNSLLSDPLPPPGLLFSTTDYLPNDESFAWLVKIKREQSDCASNNFSWRHLYSFVKVHTIQTLKADDALGSMLLCYSNSGPLVGDISLPILHSSTSFDSTLNAPLVNKCMAKCLRDCNQLTWFHFRCVMPCAITSLRYRLTIVDDDVVQIICSGVALSPSNEEPASCKSISLGVPKAEGQKLSVSNTRRSLFNRPKGFRSVPVMEPKTISQASEFESNYPEQSAGKSSNKKAKWWKPFSKDSSANRSEASTSAEFSDGLTDRPNVHSGFDTSEGKCILTPSPKLLDCEGTHYLGSYSFFFVRETNDLREMGGLRCFIHAAVMEAQAVAAAHTVGLGGNALLSYQITDLLITRPASRNQAQCLVNLCGDMARTSVN</sequence>
<feature type="region of interest" description="Disordered" evidence="1">
    <location>
        <begin position="276"/>
        <end position="298"/>
    </location>
</feature>
<keyword evidence="4" id="KW-1185">Reference proteome</keyword>
<dbReference type="Pfam" id="PF23025">
    <property type="entry name" value="YbjQ_2"/>
    <property type="match status" value="3"/>
</dbReference>
<dbReference type="GO" id="GO:0005886">
    <property type="term" value="C:plasma membrane"/>
    <property type="evidence" value="ECO:0007669"/>
    <property type="project" value="TreeGrafter"/>
</dbReference>
<dbReference type="GO" id="GO:0072659">
    <property type="term" value="P:protein localization to plasma membrane"/>
    <property type="evidence" value="ECO:0007669"/>
    <property type="project" value="TreeGrafter"/>
</dbReference>
<evidence type="ECO:0000313" key="3">
    <source>
        <dbReference type="EMBL" id="CDS40412.1"/>
    </source>
</evidence>
<dbReference type="InterPro" id="IPR035892">
    <property type="entry name" value="C2_domain_sf"/>
</dbReference>
<dbReference type="Proteomes" id="UP000017246">
    <property type="component" value="Unassembled WGS sequence"/>
</dbReference>
<protein>
    <submittedName>
        <fullName evidence="3">C2 calcium dependent membrane targeting</fullName>
    </submittedName>
</protein>
<dbReference type="PROSITE" id="PS50004">
    <property type="entry name" value="C2"/>
    <property type="match status" value="1"/>
</dbReference>
<dbReference type="eggNOG" id="KOG1031">
    <property type="taxonomic scope" value="Eukaryota"/>
</dbReference>
<feature type="compositionally biased region" description="Polar residues" evidence="1">
    <location>
        <begin position="945"/>
        <end position="959"/>
    </location>
</feature>
<dbReference type="PANTHER" id="PTHR37412:SF2">
    <property type="entry name" value="C2 DOMAIN-CONTAINING PROTEIN 5"/>
    <property type="match status" value="1"/>
</dbReference>
<proteinExistence type="predicted"/>
<organism evidence="3 4">
    <name type="scientific">Echinococcus multilocularis</name>
    <name type="common">Fox tapeworm</name>
    <dbReference type="NCBI Taxonomy" id="6211"/>
    <lineage>
        <taxon>Eukaryota</taxon>
        <taxon>Metazoa</taxon>
        <taxon>Spiralia</taxon>
        <taxon>Lophotrochozoa</taxon>
        <taxon>Platyhelminthes</taxon>
        <taxon>Cestoda</taxon>
        <taxon>Eucestoda</taxon>
        <taxon>Cyclophyllidea</taxon>
        <taxon>Taeniidae</taxon>
        <taxon>Echinococcus</taxon>
    </lineage>
</organism>
<dbReference type="OMA" id="TMFYLES"/>
<feature type="domain" description="C2" evidence="2">
    <location>
        <begin position="1"/>
        <end position="124"/>
    </location>
</feature>
<dbReference type="Pfam" id="PF00168">
    <property type="entry name" value="C2"/>
    <property type="match status" value="1"/>
</dbReference>
<dbReference type="SMART" id="SM00239">
    <property type="entry name" value="C2"/>
    <property type="match status" value="1"/>
</dbReference>
<dbReference type="Gene3D" id="2.60.40.150">
    <property type="entry name" value="C2 domain"/>
    <property type="match status" value="1"/>
</dbReference>
<evidence type="ECO:0000313" key="4">
    <source>
        <dbReference type="Proteomes" id="UP000017246"/>
    </source>
</evidence>
<accession>A0A068YAY1</accession>
<dbReference type="PANTHER" id="PTHR37412">
    <property type="entry name" value="C2 DOMAIN-CONTAINING PROTEIN 5"/>
    <property type="match status" value="1"/>
</dbReference>
<dbReference type="SUPFAM" id="SSF49562">
    <property type="entry name" value="C2 domain (Calcium/lipid-binding domain, CaLB)"/>
    <property type="match status" value="1"/>
</dbReference>
<dbReference type="InterPro" id="IPR038983">
    <property type="entry name" value="C2CD5"/>
</dbReference>
<evidence type="ECO:0000256" key="1">
    <source>
        <dbReference type="SAM" id="MobiDB-lite"/>
    </source>
</evidence>
<dbReference type="GO" id="GO:0031340">
    <property type="term" value="P:positive regulation of vesicle fusion"/>
    <property type="evidence" value="ECO:0007669"/>
    <property type="project" value="TreeGrafter"/>
</dbReference>
<dbReference type="GO" id="GO:0090314">
    <property type="term" value="P:positive regulation of protein targeting to membrane"/>
    <property type="evidence" value="ECO:0007669"/>
    <property type="project" value="TreeGrafter"/>
</dbReference>
<feature type="region of interest" description="Disordered" evidence="1">
    <location>
        <begin position="945"/>
        <end position="969"/>
    </location>
</feature>
<dbReference type="GO" id="GO:0065002">
    <property type="term" value="P:intracellular protein transmembrane transport"/>
    <property type="evidence" value="ECO:0007669"/>
    <property type="project" value="TreeGrafter"/>
</dbReference>
<dbReference type="InterPro" id="IPR056430">
    <property type="entry name" value="C2CD5_YbjQ-like_dom"/>
</dbReference>
<dbReference type="Gene3D" id="3.30.110.70">
    <property type="entry name" value="Hypothetical protein apc22750. Chain B"/>
    <property type="match status" value="1"/>
</dbReference>
<dbReference type="InterPro" id="IPR056431">
    <property type="entry name" value="C2CD5_YbjQ-rel_dom"/>
</dbReference>
<dbReference type="InterPro" id="IPR035439">
    <property type="entry name" value="UPF0145_dom_sf"/>
</dbReference>
<dbReference type="Pfam" id="PF23128">
    <property type="entry name" value="YbjQ_4"/>
    <property type="match status" value="1"/>
</dbReference>
<dbReference type="Pfam" id="PF23028">
    <property type="entry name" value="YbjQ_3"/>
    <property type="match status" value="1"/>
</dbReference>
<dbReference type="InterPro" id="IPR057815">
    <property type="entry name" value="C2CD5_C"/>
</dbReference>
<dbReference type="EMBL" id="LN902841">
    <property type="protein sequence ID" value="CDS40412.1"/>
    <property type="molecule type" value="Genomic_DNA"/>
</dbReference>
<dbReference type="InterPro" id="IPR000008">
    <property type="entry name" value="C2_dom"/>
</dbReference>
<dbReference type="GO" id="GO:0005544">
    <property type="term" value="F:calcium-dependent phospholipid binding"/>
    <property type="evidence" value="ECO:0007669"/>
    <property type="project" value="InterPro"/>
</dbReference>
<name>A0A068YAY1_ECHMU</name>
<reference evidence="3" key="2">
    <citation type="submission" date="2015-11" db="EMBL/GenBank/DDBJ databases">
        <authorList>
            <person name="Zhang Y."/>
            <person name="Guo Z."/>
        </authorList>
    </citation>
    <scope>NUCLEOTIDE SEQUENCE</scope>
</reference>
<gene>
    <name evidence="3" type="ORF">EmuJ_000799100</name>
</gene>